<feature type="non-terminal residue" evidence="1">
    <location>
        <position position="57"/>
    </location>
</feature>
<dbReference type="GeneID" id="25918117"/>
<evidence type="ECO:0000313" key="1">
    <source>
        <dbReference type="EMBL" id="KNC69867.1"/>
    </source>
</evidence>
<sequence>MRTFVLGALPIFISHTCIDHVSFEDFELALRSDDVTEDPQLQNSLATMLESEFMMLK</sequence>
<reference evidence="1 2" key="1">
    <citation type="submission" date="2011-02" db="EMBL/GenBank/DDBJ databases">
        <title>The Genome Sequence of Sphaeroforma arctica JP610.</title>
        <authorList>
            <consortium name="The Broad Institute Genome Sequencing Platform"/>
            <person name="Russ C."/>
            <person name="Cuomo C."/>
            <person name="Young S.K."/>
            <person name="Zeng Q."/>
            <person name="Gargeya S."/>
            <person name="Alvarado L."/>
            <person name="Berlin A."/>
            <person name="Chapman S.B."/>
            <person name="Chen Z."/>
            <person name="Freedman E."/>
            <person name="Gellesch M."/>
            <person name="Goldberg J."/>
            <person name="Griggs A."/>
            <person name="Gujja S."/>
            <person name="Heilman E."/>
            <person name="Heiman D."/>
            <person name="Howarth C."/>
            <person name="Mehta T."/>
            <person name="Neiman D."/>
            <person name="Pearson M."/>
            <person name="Roberts A."/>
            <person name="Saif S."/>
            <person name="Shea T."/>
            <person name="Shenoy N."/>
            <person name="Sisk P."/>
            <person name="Stolte C."/>
            <person name="Sykes S."/>
            <person name="White J."/>
            <person name="Yandava C."/>
            <person name="Burger G."/>
            <person name="Gray M.W."/>
            <person name="Holland P.W.H."/>
            <person name="King N."/>
            <person name="Lang F.B.F."/>
            <person name="Roger A.J."/>
            <person name="Ruiz-Trillo I."/>
            <person name="Haas B."/>
            <person name="Nusbaum C."/>
            <person name="Birren B."/>
        </authorList>
    </citation>
    <scope>NUCLEOTIDE SEQUENCE [LARGE SCALE GENOMIC DNA]</scope>
    <source>
        <strain evidence="1 2">JP610</strain>
    </source>
</reference>
<name>A0A0L0EZK0_9EUKA</name>
<accession>A0A0L0EZK0</accession>
<dbReference type="EMBL" id="KQ252992">
    <property type="protein sequence ID" value="KNC69867.1"/>
    <property type="molecule type" value="Genomic_DNA"/>
</dbReference>
<dbReference type="RefSeq" id="XP_014143769.1">
    <property type="nucleotide sequence ID" value="XM_014288294.1"/>
</dbReference>
<keyword evidence="2" id="KW-1185">Reference proteome</keyword>
<gene>
    <name evidence="1" type="ORF">SARC_17613</name>
</gene>
<dbReference type="Proteomes" id="UP000054560">
    <property type="component" value="Unassembled WGS sequence"/>
</dbReference>
<evidence type="ECO:0000313" key="2">
    <source>
        <dbReference type="Proteomes" id="UP000054560"/>
    </source>
</evidence>
<organism evidence="1 2">
    <name type="scientific">Sphaeroforma arctica JP610</name>
    <dbReference type="NCBI Taxonomy" id="667725"/>
    <lineage>
        <taxon>Eukaryota</taxon>
        <taxon>Ichthyosporea</taxon>
        <taxon>Ichthyophonida</taxon>
        <taxon>Sphaeroforma</taxon>
    </lineage>
</organism>
<proteinExistence type="predicted"/>
<protein>
    <submittedName>
        <fullName evidence="1">Uncharacterized protein</fullName>
    </submittedName>
</protein>
<dbReference type="AlphaFoldDB" id="A0A0L0EZK0"/>